<dbReference type="Pfam" id="PF22594">
    <property type="entry name" value="GTP-eEF1A_C"/>
    <property type="match status" value="1"/>
</dbReference>
<dbReference type="PROSITE" id="PS00301">
    <property type="entry name" value="G_TR_1"/>
    <property type="match status" value="1"/>
</dbReference>
<comment type="similarity">
    <text evidence="4">In the C-terminal section; belongs to the APS kinase family.</text>
</comment>
<dbReference type="Gene3D" id="2.40.30.10">
    <property type="entry name" value="Translation factors"/>
    <property type="match status" value="2"/>
</dbReference>
<accession>A0ABX7K453</accession>
<comment type="pathway">
    <text evidence="13">Sulfur metabolism; hydrogen sulfide biosynthesis; sulfite from sulfate: step 1/3.</text>
</comment>
<dbReference type="InterPro" id="IPR005225">
    <property type="entry name" value="Small_GTP-bd"/>
</dbReference>
<dbReference type="SUPFAM" id="SSF50447">
    <property type="entry name" value="Translation proteins"/>
    <property type="match status" value="1"/>
</dbReference>
<dbReference type="PROSITE" id="PS51722">
    <property type="entry name" value="G_TR_2"/>
    <property type="match status" value="1"/>
</dbReference>
<dbReference type="InterPro" id="IPR011779">
    <property type="entry name" value="SO4_adenylTrfase_lsu"/>
</dbReference>
<dbReference type="PRINTS" id="PR00315">
    <property type="entry name" value="ELONGATNFCT"/>
</dbReference>
<evidence type="ECO:0000256" key="5">
    <source>
        <dbReference type="ARBA" id="ARBA00007237"/>
    </source>
</evidence>
<comment type="subunit">
    <text evidence="13">Heterodimer composed of CysD, the smaller subunit, and CysN.</text>
</comment>
<dbReference type="InterPro" id="IPR059117">
    <property type="entry name" value="APS_kinase_dom"/>
</dbReference>
<evidence type="ECO:0000256" key="12">
    <source>
        <dbReference type="ARBA" id="ARBA00049370"/>
    </source>
</evidence>
<name>A0ABX7K453_9PSED</name>
<keyword evidence="11" id="KW-0511">Multifunctional enzyme</keyword>
<organism evidence="16 17">
    <name type="scientific">Pseudomonas hygromyciniae</name>
    <dbReference type="NCBI Taxonomy" id="2812000"/>
    <lineage>
        <taxon>Bacteria</taxon>
        <taxon>Pseudomonadati</taxon>
        <taxon>Pseudomonadota</taxon>
        <taxon>Gammaproteobacteria</taxon>
        <taxon>Pseudomonadales</taxon>
        <taxon>Pseudomonadaceae</taxon>
        <taxon>Pseudomonas</taxon>
    </lineage>
</organism>
<keyword evidence="14" id="KW-0597">Phosphoprotein</keyword>
<dbReference type="InterPro" id="IPR031157">
    <property type="entry name" value="G_TR_CS"/>
</dbReference>
<comment type="caution">
    <text evidence="14">Lacks conserved residue(s) required for the propagation of feature annotation.</text>
</comment>
<dbReference type="RefSeq" id="WP_126325322.1">
    <property type="nucleotide sequence ID" value="NZ_CP070506.1"/>
</dbReference>
<comment type="similarity">
    <text evidence="5">In the N-terminal section; belongs to the TRAFAC class translation factor GTPase superfamily. Classic translation factor GTPase family. CysN/NodQ subfamily.</text>
</comment>
<evidence type="ECO:0000256" key="10">
    <source>
        <dbReference type="ARBA" id="ARBA00023134"/>
    </source>
</evidence>
<dbReference type="InterPro" id="IPR002891">
    <property type="entry name" value="APS"/>
</dbReference>
<dbReference type="Gene3D" id="3.40.50.300">
    <property type="entry name" value="P-loop containing nucleotide triphosphate hydrolases"/>
    <property type="match status" value="2"/>
</dbReference>
<sequence length="643" mass="70151">MSHQSDLISEDILAYLAQHERKELLRFLTCGNVDDGKSTLIGRLLHDSKMIYEDHLEAITRDSKKVGTTGDDIDLALLVDGLQAEREQGITIDVAYRYFSTARRKFIIADTPGHEQYTRNMATGASTCDLAIILIDARYGVQTQTKRHSFIASLLGIKHIVVAINKMDLKGFDQGVFEQIKADYLQFAEGISLKPSSLHFVPMSALKGDNVVNKSERSPWYTGQSLMEILETVEVAGDRNFTDLRFPVQYVNRPNLNFRGFAGTLASGIVRKGDEVIALPSGKGSKVKSIVTYEGELEQAGPGQAITITLEDEIDVSRGDMLVHGDNRPQVVDSFDAMLVWMAEEPMLPGKKYDIKCATSYVPGSIASINHRVEVNTLEEGAASSLQFNEIGQVRIALDAPIALDGYAHNRTTGSFIVIDRLTNGTVGAGMIIAEPVGAQGSGGHHGKLTHVSTEERVSRFGQQPATVLFSGLSGAGKSTLAYSVERKLFDMGRAVYVLDGQNLRHDLNKGLPQDRAGRTENWRRAAHVARQFNEAGLLTLAAFVAPDAEDREQAKALIGAERLITVYVQASPQVCSERDPQGLYAAGVDNIPGESFPYDVPLNADLVIDTQSLSVEEGVKQVLALLRSRGVIGSTHLLDQTV</sequence>
<dbReference type="SUPFAM" id="SSF52540">
    <property type="entry name" value="P-loop containing nucleoside triphosphate hydrolases"/>
    <property type="match status" value="2"/>
</dbReference>
<reference evidence="16 17" key="1">
    <citation type="submission" date="2021-02" db="EMBL/GenBank/DDBJ databases">
        <title>Genomic and phenotypic characterization of Pseudomonas hygromyciniae, a novel bacterial species discovered from a commercially purchased antibiotic vial.</title>
        <authorList>
            <person name="Turner T.L."/>
            <person name="Mitra S.D."/>
            <person name="Kochan T.J."/>
            <person name="Pincus N.B."/>
            <person name="Lebrun-Corbin M."/>
            <person name="Cheung B."/>
            <person name="Gatesy S.W."/>
            <person name="Afzal T."/>
            <person name="Ozer E.A."/>
            <person name="Hauser A.R."/>
        </authorList>
    </citation>
    <scope>NUCLEOTIDE SEQUENCE [LARGE SCALE GENOMIC DNA]</scope>
    <source>
        <strain evidence="16 17">SDM007</strain>
    </source>
</reference>
<dbReference type="GO" id="GO:0004781">
    <property type="term" value="F:sulfate adenylyltransferase (ATP) activity"/>
    <property type="evidence" value="ECO:0007669"/>
    <property type="project" value="UniProtKB-EC"/>
</dbReference>
<dbReference type="Proteomes" id="UP000663249">
    <property type="component" value="Chromosome"/>
</dbReference>
<dbReference type="HAMAP" id="MF_00062">
    <property type="entry name" value="Sulf_adenylyltr_sub1"/>
    <property type="match status" value="1"/>
</dbReference>
<evidence type="ECO:0000256" key="9">
    <source>
        <dbReference type="ARBA" id="ARBA00022840"/>
    </source>
</evidence>
<feature type="binding site" evidence="13">
    <location>
        <begin position="110"/>
        <end position="114"/>
    </location>
    <ligand>
        <name>GTP</name>
        <dbReference type="ChEBI" id="CHEBI:37565"/>
    </ligand>
</feature>
<feature type="binding site" evidence="13">
    <location>
        <begin position="31"/>
        <end position="38"/>
    </location>
    <ligand>
        <name>GTP</name>
        <dbReference type="ChEBI" id="CHEBI:37565"/>
    </ligand>
</feature>
<comment type="function">
    <text evidence="14">Catalyzes the synthesis of activated sulfate.</text>
</comment>
<comment type="similarity">
    <text evidence="14">Belongs to the APS kinase family.</text>
</comment>
<dbReference type="InterPro" id="IPR044139">
    <property type="entry name" value="CysN_NoDQ_III"/>
</dbReference>
<feature type="domain" description="Tr-type G" evidence="15">
    <location>
        <begin position="22"/>
        <end position="238"/>
    </location>
</feature>
<dbReference type="CDD" id="cd03695">
    <property type="entry name" value="CysN_NodQ_II"/>
    <property type="match status" value="1"/>
</dbReference>
<comment type="catalytic activity">
    <reaction evidence="1 14">
        <text>adenosine 5'-phosphosulfate + ATP = 3'-phosphoadenylyl sulfate + ADP + H(+)</text>
        <dbReference type="Rhea" id="RHEA:24152"/>
        <dbReference type="ChEBI" id="CHEBI:15378"/>
        <dbReference type="ChEBI" id="CHEBI:30616"/>
        <dbReference type="ChEBI" id="CHEBI:58243"/>
        <dbReference type="ChEBI" id="CHEBI:58339"/>
        <dbReference type="ChEBI" id="CHEBI:456216"/>
        <dbReference type="EC" id="2.7.1.25"/>
    </reaction>
</comment>
<dbReference type="NCBIfam" id="NF003478">
    <property type="entry name" value="PRK05124.1"/>
    <property type="match status" value="1"/>
</dbReference>
<evidence type="ECO:0000256" key="13">
    <source>
        <dbReference type="HAMAP-Rule" id="MF_00062"/>
    </source>
</evidence>
<dbReference type="InterPro" id="IPR041757">
    <property type="entry name" value="CysN_GTP-bd"/>
</dbReference>
<evidence type="ECO:0000256" key="14">
    <source>
        <dbReference type="HAMAP-Rule" id="MF_00065"/>
    </source>
</evidence>
<dbReference type="InterPro" id="IPR050100">
    <property type="entry name" value="TRAFAC_GTPase_members"/>
</dbReference>
<comment type="pathway">
    <text evidence="3 14">Sulfur metabolism; hydrogen sulfide biosynthesis; sulfite from sulfate: step 2/3.</text>
</comment>
<dbReference type="CDD" id="cd04166">
    <property type="entry name" value="CysN_ATPS"/>
    <property type="match status" value="1"/>
</dbReference>
<evidence type="ECO:0000256" key="1">
    <source>
        <dbReference type="ARBA" id="ARBA00001823"/>
    </source>
</evidence>
<evidence type="ECO:0000256" key="4">
    <source>
        <dbReference type="ARBA" id="ARBA00005438"/>
    </source>
</evidence>
<evidence type="ECO:0000313" key="17">
    <source>
        <dbReference type="Proteomes" id="UP000663249"/>
    </source>
</evidence>
<dbReference type="InterPro" id="IPR009001">
    <property type="entry name" value="Transl_elong_EF1A/Init_IF2_C"/>
</dbReference>
<dbReference type="NCBIfam" id="NF004035">
    <property type="entry name" value="PRK05506.1"/>
    <property type="match status" value="1"/>
</dbReference>
<dbReference type="InterPro" id="IPR044138">
    <property type="entry name" value="CysN_II"/>
</dbReference>
<keyword evidence="6 13" id="KW-0808">Transferase</keyword>
<keyword evidence="8 13" id="KW-0547">Nucleotide-binding</keyword>
<dbReference type="CDD" id="cd02027">
    <property type="entry name" value="APSK"/>
    <property type="match status" value="1"/>
</dbReference>
<evidence type="ECO:0000256" key="11">
    <source>
        <dbReference type="ARBA" id="ARBA00023268"/>
    </source>
</evidence>
<evidence type="ECO:0000256" key="6">
    <source>
        <dbReference type="ARBA" id="ARBA00022679"/>
    </source>
</evidence>
<dbReference type="InterPro" id="IPR027417">
    <property type="entry name" value="P-loop_NTPase"/>
</dbReference>
<protein>
    <recommendedName>
        <fullName evidence="13 14">Multifunctional fusion protein</fullName>
    </recommendedName>
    <domain>
        <recommendedName>
            <fullName evidence="13">Sulfate adenylyltransferase subunit 1</fullName>
            <ecNumber evidence="13">2.7.7.4</ecNumber>
        </recommendedName>
        <alternativeName>
            <fullName evidence="13">ATP-sulfurylase large subunit</fullName>
        </alternativeName>
        <alternativeName>
            <fullName evidence="13">Sulfate adenylate transferase</fullName>
            <shortName evidence="13">SAT</shortName>
        </alternativeName>
    </domain>
    <domain>
        <recommendedName>
            <fullName evidence="14">Adenylyl-sulfate kinase</fullName>
            <ecNumber evidence="14">2.7.1.25</ecNumber>
        </recommendedName>
        <alternativeName>
            <fullName evidence="14">APS kinase</fullName>
        </alternativeName>
        <alternativeName>
            <fullName evidence="14">ATP adenosine-5'-phosphosulfate 3'-phosphotransferase</fullName>
        </alternativeName>
        <alternativeName>
            <fullName evidence="14">Adenosine-5'-phosphosulfate kinase</fullName>
        </alternativeName>
    </domain>
</protein>
<dbReference type="InterPro" id="IPR000795">
    <property type="entry name" value="T_Tr_GTP-bd_dom"/>
</dbReference>
<comment type="function">
    <text evidence="2">APS kinase catalyzes the synthesis of activated sulfate.</text>
</comment>
<evidence type="ECO:0000256" key="7">
    <source>
        <dbReference type="ARBA" id="ARBA00022695"/>
    </source>
</evidence>
<dbReference type="NCBIfam" id="TIGR00231">
    <property type="entry name" value="small_GTP"/>
    <property type="match status" value="1"/>
</dbReference>
<dbReference type="HAMAP" id="MF_00065">
    <property type="entry name" value="Adenylyl_sulf_kinase"/>
    <property type="match status" value="1"/>
</dbReference>
<dbReference type="PANTHER" id="PTHR23115">
    <property type="entry name" value="TRANSLATION FACTOR"/>
    <property type="match status" value="1"/>
</dbReference>
<proteinExistence type="inferred from homology"/>
<evidence type="ECO:0000256" key="8">
    <source>
        <dbReference type="ARBA" id="ARBA00022741"/>
    </source>
</evidence>
<dbReference type="CDD" id="cd04095">
    <property type="entry name" value="CysN_NoDQ_III"/>
    <property type="match status" value="1"/>
</dbReference>
<dbReference type="NCBIfam" id="TIGR00455">
    <property type="entry name" value="apsK"/>
    <property type="match status" value="1"/>
</dbReference>
<evidence type="ECO:0000313" key="16">
    <source>
        <dbReference type="EMBL" id="QSB42180.1"/>
    </source>
</evidence>
<feature type="binding site" evidence="14">
    <location>
        <begin position="472"/>
        <end position="479"/>
    </location>
    <ligand>
        <name>ATP</name>
        <dbReference type="ChEBI" id="CHEBI:30616"/>
    </ligand>
</feature>
<dbReference type="NCBIfam" id="TIGR02034">
    <property type="entry name" value="CysN"/>
    <property type="match status" value="1"/>
</dbReference>
<dbReference type="InterPro" id="IPR054696">
    <property type="entry name" value="GTP-eEF1A_C"/>
</dbReference>
<keyword evidence="14" id="KW-0418">Kinase</keyword>
<evidence type="ECO:0000259" key="15">
    <source>
        <dbReference type="PROSITE" id="PS51722"/>
    </source>
</evidence>
<evidence type="ECO:0000256" key="3">
    <source>
        <dbReference type="ARBA" id="ARBA00004806"/>
    </source>
</evidence>
<keyword evidence="7 13" id="KW-0548">Nucleotidyltransferase</keyword>
<feature type="binding site" evidence="13">
    <location>
        <begin position="165"/>
        <end position="168"/>
    </location>
    <ligand>
        <name>GTP</name>
        <dbReference type="ChEBI" id="CHEBI:37565"/>
    </ligand>
</feature>
<dbReference type="EC" id="2.7.1.25" evidence="14"/>
<dbReference type="Pfam" id="PF01583">
    <property type="entry name" value="APS_kinase"/>
    <property type="match status" value="1"/>
</dbReference>
<dbReference type="Pfam" id="PF00009">
    <property type="entry name" value="GTP_EFTU"/>
    <property type="match status" value="1"/>
</dbReference>
<dbReference type="EMBL" id="CP070506">
    <property type="protein sequence ID" value="QSB42180.1"/>
    <property type="molecule type" value="Genomic_DNA"/>
</dbReference>
<dbReference type="EC" id="2.7.7.4" evidence="13"/>
<comment type="similarity">
    <text evidence="13">Belongs to the TRAFAC class translation factor GTPase superfamily. Classic translation factor GTPase family. CysN/NodQ subfamily.</text>
</comment>
<dbReference type="SUPFAM" id="SSF50465">
    <property type="entry name" value="EF-Tu/eEF-1alpha/eIF2-gamma C-terminal domain"/>
    <property type="match status" value="1"/>
</dbReference>
<evidence type="ECO:0000256" key="2">
    <source>
        <dbReference type="ARBA" id="ARBA00002357"/>
    </source>
</evidence>
<keyword evidence="10 13" id="KW-0342">GTP-binding</keyword>
<dbReference type="InterPro" id="IPR009000">
    <property type="entry name" value="Transl_B-barrel_sf"/>
</dbReference>
<keyword evidence="9 13" id="KW-0067">ATP-binding</keyword>
<comment type="function">
    <text evidence="13">With CysD forms the ATP sulfurylase (ATPS) that catalyzes the adenylation of sulfate producing adenosine 5'-phosphosulfate (APS) and diphosphate, the first enzymatic step in sulfur assimilation pathway. APS synthesis involves the formation of a high-energy phosphoric-sulfuric acid anhydride bond driven by GTP hydrolysis by CysN coupled to ATP hydrolysis by CysD.</text>
</comment>
<gene>
    <name evidence="13 16" type="primary">cysN</name>
    <name evidence="14" type="synonym">cysC</name>
    <name evidence="16" type="ORF">JTY93_13130</name>
</gene>
<keyword evidence="17" id="KW-1185">Reference proteome</keyword>
<comment type="catalytic activity">
    <reaction evidence="12 13">
        <text>sulfate + ATP + H(+) = adenosine 5'-phosphosulfate + diphosphate</text>
        <dbReference type="Rhea" id="RHEA:18133"/>
        <dbReference type="ChEBI" id="CHEBI:15378"/>
        <dbReference type="ChEBI" id="CHEBI:16189"/>
        <dbReference type="ChEBI" id="CHEBI:30616"/>
        <dbReference type="ChEBI" id="CHEBI:33019"/>
        <dbReference type="ChEBI" id="CHEBI:58243"/>
        <dbReference type="EC" id="2.7.7.4"/>
    </reaction>
</comment>